<evidence type="ECO:0000313" key="1">
    <source>
        <dbReference type="EMBL" id="QET06318.1"/>
    </source>
</evidence>
<organism evidence="1 2">
    <name type="scientific">Cupriavidus pauculus</name>
    <dbReference type="NCBI Taxonomy" id="82633"/>
    <lineage>
        <taxon>Bacteria</taxon>
        <taxon>Pseudomonadati</taxon>
        <taxon>Pseudomonadota</taxon>
        <taxon>Betaproteobacteria</taxon>
        <taxon>Burkholderiales</taxon>
        <taxon>Burkholderiaceae</taxon>
        <taxon>Cupriavidus</taxon>
    </lineage>
</organism>
<protein>
    <submittedName>
        <fullName evidence="1">Uncharacterized protein</fullName>
    </submittedName>
</protein>
<dbReference type="Proteomes" id="UP000322822">
    <property type="component" value="Chromosome 2"/>
</dbReference>
<name>A0A5P2HES5_9BURK</name>
<dbReference type="EMBL" id="CP044067">
    <property type="protein sequence ID" value="QET06318.1"/>
    <property type="molecule type" value="Genomic_DNA"/>
</dbReference>
<evidence type="ECO:0000313" key="2">
    <source>
        <dbReference type="Proteomes" id="UP000322822"/>
    </source>
</evidence>
<proteinExistence type="predicted"/>
<dbReference type="RefSeq" id="WP_150377036.1">
    <property type="nucleotide sequence ID" value="NZ_CP044067.1"/>
</dbReference>
<dbReference type="AlphaFoldDB" id="A0A5P2HES5"/>
<accession>A0A5P2HES5</accession>
<reference evidence="1 2" key="1">
    <citation type="submission" date="2019-09" db="EMBL/GenBank/DDBJ databases">
        <title>FDA dAtabase for Regulatory Grade micrObial Sequences (FDA-ARGOS): Supporting development and validation of Infectious Disease Dx tests.</title>
        <authorList>
            <person name="Sciortino C."/>
            <person name="Tallon L."/>
            <person name="Sadzewicz L."/>
            <person name="Vavikolanu K."/>
            <person name="Mehta A."/>
            <person name="Aluvathingal J."/>
            <person name="Nadendla S."/>
            <person name="Nandy P."/>
            <person name="Geyer C."/>
            <person name="Yan Y."/>
            <person name="Sichtig H."/>
        </authorList>
    </citation>
    <scope>NUCLEOTIDE SEQUENCE [LARGE SCALE GENOMIC DNA]</scope>
    <source>
        <strain evidence="1 2">FDAARGOS_664</strain>
    </source>
</reference>
<sequence length="247" mass="26690">MKSQDILLLLKLVSLEIRDREAGRPRIDGWQDWELESAAPGGSALLAQELGWEDRSDVHLKASPSAMVTLSRAESPRGEGELEYSDAGERNKAEFSVRGLADSTGISKSQVSLSLQRCFEAGLAKLDRRDGVPRANAKALGELLIHGIRYVFPAKPGEVTRGIATSLGAPVLEGKLMSAGEIVPVWPDPRGNTKGAAIIPFAPSVPNAVRKDSRLYALLALTDAIRIGQPRERNLASEMLESMLKVT</sequence>
<dbReference type="OrthoDB" id="194359at2"/>
<gene>
    <name evidence="1" type="ORF">FOB72_30965</name>
</gene>